<dbReference type="EMBL" id="JAUSUG010000002">
    <property type="protein sequence ID" value="MDQ0253291.1"/>
    <property type="molecule type" value="Genomic_DNA"/>
</dbReference>
<evidence type="ECO:0000313" key="2">
    <source>
        <dbReference type="Proteomes" id="UP001230005"/>
    </source>
</evidence>
<dbReference type="PROSITE" id="PS51257">
    <property type="entry name" value="PROKAR_LIPOPROTEIN"/>
    <property type="match status" value="1"/>
</dbReference>
<sequence length="215" mass="25123">MISLRIYGKNMLFYSILSAFLLLAVACSGESKAVLAEVDETKITSEMVEFQQLLSLLHIELVRTEGKSSMDEATFAEMNRLWEEQERQVTHINYTLTSMIRTLAMAKLAEQKGHIIPEEVVLEQTDQFLNQYRYDVTFTLIEEFGEERFVSQLEKYTKDWLLARLVYNDMIEDIQGKYPEKVLEEIHYLANEQYEDLLVAQMETLNVTIYSLEGY</sequence>
<dbReference type="RefSeq" id="WP_307321732.1">
    <property type="nucleotide sequence ID" value="NZ_JAUSUG010000002.1"/>
</dbReference>
<reference evidence="1 2" key="1">
    <citation type="submission" date="2023-07" db="EMBL/GenBank/DDBJ databases">
        <title>Genomic Encyclopedia of Type Strains, Phase IV (KMG-IV): sequencing the most valuable type-strain genomes for metagenomic binning, comparative biology and taxonomic classification.</title>
        <authorList>
            <person name="Goeker M."/>
        </authorList>
    </citation>
    <scope>NUCLEOTIDE SEQUENCE [LARGE SCALE GENOMIC DNA]</scope>
    <source>
        <strain evidence="1 2">DSM 9768</strain>
    </source>
</reference>
<accession>A0ABT9ZPX9</accession>
<organism evidence="1 2">
    <name type="scientific">Evansella vedderi</name>
    <dbReference type="NCBI Taxonomy" id="38282"/>
    <lineage>
        <taxon>Bacteria</taxon>
        <taxon>Bacillati</taxon>
        <taxon>Bacillota</taxon>
        <taxon>Bacilli</taxon>
        <taxon>Bacillales</taxon>
        <taxon>Bacillaceae</taxon>
        <taxon>Evansella</taxon>
    </lineage>
</organism>
<gene>
    <name evidence="1" type="ORF">J2S74_000663</name>
</gene>
<proteinExistence type="predicted"/>
<dbReference type="Proteomes" id="UP001230005">
    <property type="component" value="Unassembled WGS sequence"/>
</dbReference>
<name>A0ABT9ZPX9_9BACI</name>
<comment type="caution">
    <text evidence="1">The sequence shown here is derived from an EMBL/GenBank/DDBJ whole genome shotgun (WGS) entry which is preliminary data.</text>
</comment>
<protein>
    <submittedName>
        <fullName evidence="1">Uncharacterized protein</fullName>
    </submittedName>
</protein>
<keyword evidence="2" id="KW-1185">Reference proteome</keyword>
<evidence type="ECO:0000313" key="1">
    <source>
        <dbReference type="EMBL" id="MDQ0253291.1"/>
    </source>
</evidence>